<keyword evidence="7" id="KW-1185">Reference proteome</keyword>
<dbReference type="SMART" id="SM00320">
    <property type="entry name" value="WD40"/>
    <property type="match status" value="5"/>
</dbReference>
<evidence type="ECO:0000256" key="1">
    <source>
        <dbReference type="ARBA" id="ARBA00010143"/>
    </source>
</evidence>
<dbReference type="PANTHER" id="PTHR18763:SF0">
    <property type="entry name" value="WD REPEAT-CONTAINING PROTEIN 18"/>
    <property type="match status" value="1"/>
</dbReference>
<dbReference type="PANTHER" id="PTHR18763">
    <property type="entry name" value="WD-REPEAT PROTEIN 18"/>
    <property type="match status" value="1"/>
</dbReference>
<feature type="repeat" description="WD" evidence="4">
    <location>
        <begin position="199"/>
        <end position="221"/>
    </location>
</feature>
<protein>
    <recommendedName>
        <fullName evidence="5">Pre-rRNA-processing protein IPI3</fullName>
    </recommendedName>
</protein>
<reference evidence="6 7" key="1">
    <citation type="journal article" date="2019" name="Nat. Ecol. Evol.">
        <title>Megaphylogeny resolves global patterns of mushroom evolution.</title>
        <authorList>
            <person name="Varga T."/>
            <person name="Krizsan K."/>
            <person name="Foldi C."/>
            <person name="Dima B."/>
            <person name="Sanchez-Garcia M."/>
            <person name="Sanchez-Ramirez S."/>
            <person name="Szollosi G.J."/>
            <person name="Szarkandi J.G."/>
            <person name="Papp V."/>
            <person name="Albert L."/>
            <person name="Andreopoulos W."/>
            <person name="Angelini C."/>
            <person name="Antonin V."/>
            <person name="Barry K.W."/>
            <person name="Bougher N.L."/>
            <person name="Buchanan P."/>
            <person name="Buyck B."/>
            <person name="Bense V."/>
            <person name="Catcheside P."/>
            <person name="Chovatia M."/>
            <person name="Cooper J."/>
            <person name="Damon W."/>
            <person name="Desjardin D."/>
            <person name="Finy P."/>
            <person name="Geml J."/>
            <person name="Haridas S."/>
            <person name="Hughes K."/>
            <person name="Justo A."/>
            <person name="Karasinski D."/>
            <person name="Kautmanova I."/>
            <person name="Kiss B."/>
            <person name="Kocsube S."/>
            <person name="Kotiranta H."/>
            <person name="LaButti K.M."/>
            <person name="Lechner B.E."/>
            <person name="Liimatainen K."/>
            <person name="Lipzen A."/>
            <person name="Lukacs Z."/>
            <person name="Mihaltcheva S."/>
            <person name="Morgado L.N."/>
            <person name="Niskanen T."/>
            <person name="Noordeloos M.E."/>
            <person name="Ohm R.A."/>
            <person name="Ortiz-Santana B."/>
            <person name="Ovrebo C."/>
            <person name="Racz N."/>
            <person name="Riley R."/>
            <person name="Savchenko A."/>
            <person name="Shiryaev A."/>
            <person name="Soop K."/>
            <person name="Spirin V."/>
            <person name="Szebenyi C."/>
            <person name="Tomsovsky M."/>
            <person name="Tulloss R.E."/>
            <person name="Uehling J."/>
            <person name="Grigoriev I.V."/>
            <person name="Vagvolgyi C."/>
            <person name="Papp T."/>
            <person name="Martin F.M."/>
            <person name="Miettinen O."/>
            <person name="Hibbett D.S."/>
            <person name="Nagy L.G."/>
        </authorList>
    </citation>
    <scope>NUCLEOTIDE SEQUENCE [LARGE SCALE GENOMIC DNA]</scope>
    <source>
        <strain evidence="6 7">OMC1185</strain>
    </source>
</reference>
<dbReference type="PROSITE" id="PS50294">
    <property type="entry name" value="WD_REPEATS_REGION"/>
    <property type="match status" value="1"/>
</dbReference>
<dbReference type="Pfam" id="PF00400">
    <property type="entry name" value="WD40"/>
    <property type="match status" value="2"/>
</dbReference>
<dbReference type="GO" id="GO:0006261">
    <property type="term" value="P:DNA-templated DNA replication"/>
    <property type="evidence" value="ECO:0007669"/>
    <property type="project" value="TreeGrafter"/>
</dbReference>
<dbReference type="GO" id="GO:0005656">
    <property type="term" value="C:nuclear pre-replicative complex"/>
    <property type="evidence" value="ECO:0007669"/>
    <property type="project" value="TreeGrafter"/>
</dbReference>
<dbReference type="SUPFAM" id="SSF50978">
    <property type="entry name" value="WD40 repeat-like"/>
    <property type="match status" value="1"/>
</dbReference>
<evidence type="ECO:0000256" key="2">
    <source>
        <dbReference type="ARBA" id="ARBA00022574"/>
    </source>
</evidence>
<dbReference type="STRING" id="5364.A0A5C3N409"/>
<evidence type="ECO:0000256" key="5">
    <source>
        <dbReference type="RuleBase" id="RU369067"/>
    </source>
</evidence>
<feature type="repeat" description="WD" evidence="4">
    <location>
        <begin position="125"/>
        <end position="159"/>
    </location>
</feature>
<gene>
    <name evidence="6" type="ORF">OE88DRAFT_1712240</name>
</gene>
<dbReference type="OrthoDB" id="756370at2759"/>
<dbReference type="InterPro" id="IPR001680">
    <property type="entry name" value="WD40_rpt"/>
</dbReference>
<proteinExistence type="inferred from homology"/>
<comment type="similarity">
    <text evidence="1 5">Belongs to the WD repeat IPI3/WDR18 family.</text>
</comment>
<dbReference type="EMBL" id="ML213510">
    <property type="protein sequence ID" value="TFK51715.1"/>
    <property type="molecule type" value="Genomic_DNA"/>
</dbReference>
<evidence type="ECO:0000313" key="6">
    <source>
        <dbReference type="EMBL" id="TFK51715.1"/>
    </source>
</evidence>
<dbReference type="InterPro" id="IPR019775">
    <property type="entry name" value="WD40_repeat_CS"/>
</dbReference>
<accession>A0A5C3N409</accession>
<dbReference type="InterPro" id="IPR015943">
    <property type="entry name" value="WD40/YVTN_repeat-like_dom_sf"/>
</dbReference>
<dbReference type="GO" id="GO:0120330">
    <property type="term" value="C:rixosome complex"/>
    <property type="evidence" value="ECO:0007669"/>
    <property type="project" value="UniProtKB-UniRule"/>
</dbReference>
<name>A0A5C3N409_9AGAM</name>
<dbReference type="AlphaFoldDB" id="A0A5C3N409"/>
<evidence type="ECO:0000256" key="4">
    <source>
        <dbReference type="PROSITE-ProRule" id="PRU00221"/>
    </source>
</evidence>
<evidence type="ECO:0000313" key="7">
    <source>
        <dbReference type="Proteomes" id="UP000305948"/>
    </source>
</evidence>
<dbReference type="GO" id="GO:0006364">
    <property type="term" value="P:rRNA processing"/>
    <property type="evidence" value="ECO:0007669"/>
    <property type="project" value="UniProtKB-UniRule"/>
</dbReference>
<dbReference type="InterPro" id="IPR045227">
    <property type="entry name" value="WDR18/Ipi3/RID3"/>
</dbReference>
<sequence length="506" mass="55519">MKLHEVIICASAPSTSAAGSGFIHLHDIQSGSSLAAFKQTNTHSRCLAVTESRDGLGGVMFAAQHDKSILNVYNFQKDQLALKIVLPEKLTCCATDPRGEFFAGGTAHGRIYIWEISSGILYNAWDAHYRQVTILRFTPDGAALVSGSEDSGVSVWEVSRLLDDNLQTESPVPYCTLSDHTLPVTDLICGVGRFPRYRLLTSSIDHTVKLWDLSSQTLLTTFHFPHSISHLAWDPTERTFFAASSGEEGVVYQMNLFKHAKSRKNTMIEAVGGGGVMDIVRIGEEGDDGPKKMSIDVGQRITSLCITLTCTLLLAGTASGIIHIFDIPSHQLLRTITTHKDMIITHLNTMMRPPDLVGHVSLQLAPGAGMGNAGQGEVTSLRSVVTFDRTRDPRKREAREVGIILPVQDEAPYIHPGDYPDDDFSRDHAYFTQQMVPAASDASVSVPIQSRIAELEAEVQRLRDQLGKAKGVNDVMWKTVVKKVLKEGKGSGRDGVEERTWKRGRT</sequence>
<dbReference type="PROSITE" id="PS50082">
    <property type="entry name" value="WD_REPEATS_2"/>
    <property type="match status" value="2"/>
</dbReference>
<keyword evidence="5" id="KW-0539">Nucleus</keyword>
<keyword evidence="2 4" id="KW-0853">WD repeat</keyword>
<dbReference type="Proteomes" id="UP000305948">
    <property type="component" value="Unassembled WGS sequence"/>
</dbReference>
<evidence type="ECO:0000256" key="3">
    <source>
        <dbReference type="ARBA" id="ARBA00022737"/>
    </source>
</evidence>
<dbReference type="InterPro" id="IPR036322">
    <property type="entry name" value="WD40_repeat_dom_sf"/>
</dbReference>
<organism evidence="6 7">
    <name type="scientific">Heliocybe sulcata</name>
    <dbReference type="NCBI Taxonomy" id="5364"/>
    <lineage>
        <taxon>Eukaryota</taxon>
        <taxon>Fungi</taxon>
        <taxon>Dikarya</taxon>
        <taxon>Basidiomycota</taxon>
        <taxon>Agaricomycotina</taxon>
        <taxon>Agaricomycetes</taxon>
        <taxon>Gloeophyllales</taxon>
        <taxon>Gloeophyllaceae</taxon>
        <taxon>Heliocybe</taxon>
    </lineage>
</organism>
<dbReference type="Gene3D" id="2.130.10.10">
    <property type="entry name" value="YVTN repeat-like/Quinoprotein amine dehydrogenase"/>
    <property type="match status" value="2"/>
</dbReference>
<keyword evidence="5" id="KW-0698">rRNA processing</keyword>
<keyword evidence="3" id="KW-0677">Repeat</keyword>
<comment type="subcellular location">
    <subcellularLocation>
        <location evidence="5">Nucleus</location>
    </subcellularLocation>
</comment>
<dbReference type="PROSITE" id="PS00678">
    <property type="entry name" value="WD_REPEATS_1"/>
    <property type="match status" value="2"/>
</dbReference>
<comment type="subunit">
    <text evidence="5">Component of the RIX1 complex, composed of IPI1, RIX1/IPI2 and IPI3 in a 1:2:2 stoichiometry. The complex interacts (via RIX1) with MDN1 (via its hexameric AAA ATPase ring) and the pre-60S ribosome particles.</text>
</comment>
<comment type="function">
    <text evidence="5">Component of the RIX1 complex required for processing of ITS2 sequences from 35S pre-rRNA.</text>
</comment>